<evidence type="ECO:0000313" key="1">
    <source>
        <dbReference type="EMBL" id="PKB99677.1"/>
    </source>
</evidence>
<dbReference type="VEuPathDB" id="FungiDB:RhiirA1_502346"/>
<accession>A0A2N0NYM1</accession>
<gene>
    <name evidence="1" type="ORF">RhiirA5_429331</name>
</gene>
<name>A0A2N0NYM1_9GLOM</name>
<dbReference type="VEuPathDB" id="FungiDB:FUN_006236"/>
<evidence type="ECO:0000313" key="2">
    <source>
        <dbReference type="Proteomes" id="UP000232722"/>
    </source>
</evidence>
<reference evidence="1 2" key="2">
    <citation type="submission" date="2017-09" db="EMBL/GenBank/DDBJ databases">
        <title>Extensive intraspecific genome diversity in a model arbuscular mycorrhizal fungus.</title>
        <authorList>
            <person name="Chen E.C."/>
            <person name="Morin E."/>
            <person name="Beaudet D."/>
            <person name="Noel J."/>
            <person name="Ndikumana S."/>
            <person name="Charron P."/>
            <person name="St-Onge C."/>
            <person name="Giorgi J."/>
            <person name="Grigoriev I.V."/>
            <person name="Roux C."/>
            <person name="Martin F.M."/>
            <person name="Corradi N."/>
        </authorList>
    </citation>
    <scope>NUCLEOTIDE SEQUENCE [LARGE SCALE GENOMIC DNA]</scope>
    <source>
        <strain evidence="1 2">A5</strain>
    </source>
</reference>
<dbReference type="AlphaFoldDB" id="A0A2N0NYM1"/>
<dbReference type="PANTHER" id="PTHR46954">
    <property type="entry name" value="C2H2-TYPE DOMAIN-CONTAINING PROTEIN"/>
    <property type="match status" value="1"/>
</dbReference>
<protein>
    <submittedName>
        <fullName evidence="1">Uncharacterized protein</fullName>
    </submittedName>
</protein>
<reference evidence="1 2" key="1">
    <citation type="submission" date="2016-04" db="EMBL/GenBank/DDBJ databases">
        <title>Genome analyses suggest a sexual origin of heterokaryosis in a supposedly ancient asexual fungus.</title>
        <authorList>
            <person name="Ropars J."/>
            <person name="Sedzielewska K."/>
            <person name="Noel J."/>
            <person name="Charron P."/>
            <person name="Farinelli L."/>
            <person name="Marton T."/>
            <person name="Kruger M."/>
            <person name="Pelin A."/>
            <person name="Brachmann A."/>
            <person name="Corradi N."/>
        </authorList>
    </citation>
    <scope>NUCLEOTIDE SEQUENCE [LARGE SCALE GENOMIC DNA]</scope>
    <source>
        <strain evidence="1 2">A5</strain>
    </source>
</reference>
<dbReference type="PANTHER" id="PTHR46954:SF1">
    <property type="entry name" value="C2H2-TYPE DOMAIN-CONTAINING PROTEIN"/>
    <property type="match status" value="1"/>
</dbReference>
<organism evidence="1 2">
    <name type="scientific">Rhizophagus irregularis</name>
    <dbReference type="NCBI Taxonomy" id="588596"/>
    <lineage>
        <taxon>Eukaryota</taxon>
        <taxon>Fungi</taxon>
        <taxon>Fungi incertae sedis</taxon>
        <taxon>Mucoromycota</taxon>
        <taxon>Glomeromycotina</taxon>
        <taxon>Glomeromycetes</taxon>
        <taxon>Glomerales</taxon>
        <taxon>Glomeraceae</taxon>
        <taxon>Rhizophagus</taxon>
    </lineage>
</organism>
<dbReference type="EMBL" id="LLXJ01002111">
    <property type="protein sequence ID" value="PKB99677.1"/>
    <property type="molecule type" value="Genomic_DNA"/>
</dbReference>
<sequence length="379" mass="43460">MKLKRNAKYVQDCRAKKLKMLTEDQEVVRYDGRGRPPILFKYPDLHDQIHNSVEFGSADAKRRKEVVKVRIVENLRKNLEERYNVYMARTTLNNYLLPRQANSIAARAHHHPAWVLVAEVSRTEMREHPDGHYCLASVKCARQFASSFADISVIISQDDKAKMGLGIPAVGRTFHTLQSVNEPICVADHDFPTGYGQKLIPSVYLMIKPITHMQDLNSLTMDSKYDDVLKINGNIRPIWILLVDGGPDENPRFLKNIKAYYHLFKKFDLDYLSVRTHAPGQSKYNPVKRGMATLSGKLAGVTLPIDHFGIHLNIQGRVINPELATQNFRYVGETLCDIWSRDLIFGKKVDVHYVDTLTNPFENIKFEGTDKERAEELKR</sequence>
<proteinExistence type="predicted"/>
<comment type="caution">
    <text evidence="1">The sequence shown here is derived from an EMBL/GenBank/DDBJ whole genome shotgun (WGS) entry which is preliminary data.</text>
</comment>
<dbReference type="Proteomes" id="UP000232722">
    <property type="component" value="Unassembled WGS sequence"/>
</dbReference>